<proteinExistence type="predicted"/>
<gene>
    <name evidence="2" type="primary">ORF85056</name>
</gene>
<dbReference type="AlphaFoldDB" id="A0A0B6ZZ89"/>
<feature type="region of interest" description="Disordered" evidence="1">
    <location>
        <begin position="1"/>
        <end position="49"/>
    </location>
</feature>
<name>A0A0B6ZZ89_9EUPU</name>
<dbReference type="EMBL" id="HACG01026180">
    <property type="protein sequence ID" value="CEK73045.1"/>
    <property type="molecule type" value="Transcribed_RNA"/>
</dbReference>
<feature type="non-terminal residue" evidence="2">
    <location>
        <position position="1"/>
    </location>
</feature>
<reference evidence="2" key="1">
    <citation type="submission" date="2014-12" db="EMBL/GenBank/DDBJ databases">
        <title>Insight into the proteome of Arion vulgaris.</title>
        <authorList>
            <person name="Aradska J."/>
            <person name="Bulat T."/>
            <person name="Smidak R."/>
            <person name="Sarate P."/>
            <person name="Gangsoo J."/>
            <person name="Sialana F."/>
            <person name="Bilban M."/>
            <person name="Lubec G."/>
        </authorList>
    </citation>
    <scope>NUCLEOTIDE SEQUENCE</scope>
    <source>
        <tissue evidence="2">Skin</tissue>
    </source>
</reference>
<feature type="compositionally biased region" description="Basic residues" evidence="1">
    <location>
        <begin position="1"/>
        <end position="10"/>
    </location>
</feature>
<accession>A0A0B6ZZ89</accession>
<protein>
    <submittedName>
        <fullName evidence="2">Uncharacterized protein</fullName>
    </submittedName>
</protein>
<evidence type="ECO:0000256" key="1">
    <source>
        <dbReference type="SAM" id="MobiDB-lite"/>
    </source>
</evidence>
<sequence length="49" mass="5826">NSRTQHKKQKFTNTAQEIEIHEHSTSKRNSLTPHKKNKFNDTAQEKEIH</sequence>
<evidence type="ECO:0000313" key="2">
    <source>
        <dbReference type="EMBL" id="CEK73045.1"/>
    </source>
</evidence>
<organism evidence="2">
    <name type="scientific">Arion vulgaris</name>
    <dbReference type="NCBI Taxonomy" id="1028688"/>
    <lineage>
        <taxon>Eukaryota</taxon>
        <taxon>Metazoa</taxon>
        <taxon>Spiralia</taxon>
        <taxon>Lophotrochozoa</taxon>
        <taxon>Mollusca</taxon>
        <taxon>Gastropoda</taxon>
        <taxon>Heterobranchia</taxon>
        <taxon>Euthyneura</taxon>
        <taxon>Panpulmonata</taxon>
        <taxon>Eupulmonata</taxon>
        <taxon>Stylommatophora</taxon>
        <taxon>Helicina</taxon>
        <taxon>Arionoidea</taxon>
        <taxon>Arionidae</taxon>
        <taxon>Arion</taxon>
    </lineage>
</organism>